<accession>A0ABT3NTL6</accession>
<dbReference type="InterPro" id="IPR018762">
    <property type="entry name" value="ChpT_C"/>
</dbReference>
<feature type="domain" description="Histidine phosphotransferase ChpT C-terminal" evidence="1">
    <location>
        <begin position="70"/>
        <end position="187"/>
    </location>
</feature>
<keyword evidence="3" id="KW-1185">Reference proteome</keyword>
<dbReference type="EMBL" id="JAPFQI010000003">
    <property type="protein sequence ID" value="MCW8085502.1"/>
    <property type="molecule type" value="Genomic_DNA"/>
</dbReference>
<organism evidence="2 3">
    <name type="scientific">Sabulicella glaciei</name>
    <dbReference type="NCBI Taxonomy" id="2984948"/>
    <lineage>
        <taxon>Bacteria</taxon>
        <taxon>Pseudomonadati</taxon>
        <taxon>Pseudomonadota</taxon>
        <taxon>Alphaproteobacteria</taxon>
        <taxon>Acetobacterales</taxon>
        <taxon>Acetobacteraceae</taxon>
        <taxon>Sabulicella</taxon>
    </lineage>
</organism>
<dbReference type="Gene3D" id="1.10.287.130">
    <property type="match status" value="1"/>
</dbReference>
<evidence type="ECO:0000313" key="3">
    <source>
        <dbReference type="Proteomes" id="UP001526430"/>
    </source>
</evidence>
<dbReference type="RefSeq" id="WP_301589402.1">
    <property type="nucleotide sequence ID" value="NZ_JAPFQI010000003.1"/>
</dbReference>
<evidence type="ECO:0000259" key="1">
    <source>
        <dbReference type="Pfam" id="PF10090"/>
    </source>
</evidence>
<reference evidence="2 3" key="1">
    <citation type="submission" date="2022-10" db="EMBL/GenBank/DDBJ databases">
        <title>Roseococcus glaciei nov., sp. nov., isolated from glacier.</title>
        <authorList>
            <person name="Liu Q."/>
            <person name="Xin Y.-H."/>
        </authorList>
    </citation>
    <scope>NUCLEOTIDE SEQUENCE [LARGE SCALE GENOMIC DNA]</scope>
    <source>
        <strain evidence="2 3">MDT2-1-1</strain>
    </source>
</reference>
<sequence length="201" mass="20779">MDSLDKRLSETVAARLCHDLVSPLSTLTALMPQSADAAAQALLCETAEVMRRRLHLFCLLFGAMEETSWQELPALLRGSPAAHRVRFGFGGIPVALNARTARLLAGAALLGAEALPRGGEVSVTATEADGFTLLPAGRGAAWPEAALRLAAGGDVGAALEEGPRRILSPWVFLLARAAGRPLNFALPGGSGIPALVVSAPG</sequence>
<name>A0ABT3NTL6_9PROT</name>
<evidence type="ECO:0000313" key="2">
    <source>
        <dbReference type="EMBL" id="MCW8085502.1"/>
    </source>
</evidence>
<comment type="caution">
    <text evidence="2">The sequence shown here is derived from an EMBL/GenBank/DDBJ whole genome shotgun (WGS) entry which is preliminary data.</text>
</comment>
<dbReference type="Proteomes" id="UP001526430">
    <property type="component" value="Unassembled WGS sequence"/>
</dbReference>
<gene>
    <name evidence="2" type="ORF">OF850_07680</name>
</gene>
<protein>
    <submittedName>
        <fullName evidence="2">Histidine phosphotransferase family protein</fullName>
    </submittedName>
</protein>
<dbReference type="InterPro" id="IPR036890">
    <property type="entry name" value="HATPase_C_sf"/>
</dbReference>
<dbReference type="Pfam" id="PF10090">
    <property type="entry name" value="HPTransfase"/>
    <property type="match status" value="1"/>
</dbReference>
<proteinExistence type="predicted"/>
<dbReference type="Gene3D" id="3.30.565.10">
    <property type="entry name" value="Histidine kinase-like ATPase, C-terminal domain"/>
    <property type="match status" value="1"/>
</dbReference>